<accession>A0A5N7DAK4</accession>
<dbReference type="SMART" id="SM00066">
    <property type="entry name" value="GAL4"/>
    <property type="match status" value="1"/>
</dbReference>
<keyword evidence="2" id="KW-0238">DNA-binding</keyword>
<dbReference type="Pfam" id="PF00172">
    <property type="entry name" value="Zn_clus"/>
    <property type="match status" value="1"/>
</dbReference>
<dbReference type="Gene3D" id="4.10.240.10">
    <property type="entry name" value="Zn(2)-C6 fungal-type DNA-binding domain"/>
    <property type="match status" value="1"/>
</dbReference>
<protein>
    <submittedName>
        <fullName evidence="5">Uncharacterized protein</fullName>
    </submittedName>
</protein>
<dbReference type="GeneID" id="43669523"/>
<name>A0A5N6HYE5_9EURO</name>
<evidence type="ECO:0000256" key="4">
    <source>
        <dbReference type="ARBA" id="ARBA00023242"/>
    </source>
</evidence>
<evidence type="ECO:0000256" key="3">
    <source>
        <dbReference type="ARBA" id="ARBA00023163"/>
    </source>
</evidence>
<accession>A0A5N6HYE5</accession>
<dbReference type="GO" id="GO:0008270">
    <property type="term" value="F:zinc ion binding"/>
    <property type="evidence" value="ECO:0007669"/>
    <property type="project" value="InterPro"/>
</dbReference>
<evidence type="ECO:0000256" key="1">
    <source>
        <dbReference type="ARBA" id="ARBA00023015"/>
    </source>
</evidence>
<dbReference type="CDD" id="cd00067">
    <property type="entry name" value="GAL4"/>
    <property type="match status" value="1"/>
</dbReference>
<evidence type="ECO:0000256" key="2">
    <source>
        <dbReference type="ARBA" id="ARBA00023125"/>
    </source>
</evidence>
<dbReference type="InterPro" id="IPR053157">
    <property type="entry name" value="Sterol_Uptake_Regulator"/>
</dbReference>
<dbReference type="PANTHER" id="PTHR47784">
    <property type="entry name" value="STEROL UPTAKE CONTROL PROTEIN 2"/>
    <property type="match status" value="1"/>
</dbReference>
<evidence type="ECO:0000313" key="6">
    <source>
        <dbReference type="Proteomes" id="UP000325579"/>
    </source>
</evidence>
<keyword evidence="6" id="KW-1185">Reference proteome</keyword>
<dbReference type="Proteomes" id="UP000325579">
    <property type="component" value="Unassembled WGS sequence"/>
</dbReference>
<dbReference type="PROSITE" id="PS00463">
    <property type="entry name" value="ZN2_CY6_FUNGAL_1"/>
    <property type="match status" value="1"/>
</dbReference>
<organism evidence="5 6">
    <name type="scientific">Aspergillus pseudonomiae</name>
    <dbReference type="NCBI Taxonomy" id="1506151"/>
    <lineage>
        <taxon>Eukaryota</taxon>
        <taxon>Fungi</taxon>
        <taxon>Dikarya</taxon>
        <taxon>Ascomycota</taxon>
        <taxon>Pezizomycotina</taxon>
        <taxon>Eurotiomycetes</taxon>
        <taxon>Eurotiomycetidae</taxon>
        <taxon>Eurotiales</taxon>
        <taxon>Aspergillaceae</taxon>
        <taxon>Aspergillus</taxon>
        <taxon>Aspergillus subgen. Circumdati</taxon>
    </lineage>
</organism>
<dbReference type="RefSeq" id="XP_031940740.1">
    <property type="nucleotide sequence ID" value="XM_032084832.1"/>
</dbReference>
<dbReference type="InterPro" id="IPR021858">
    <property type="entry name" value="Fun_TF"/>
</dbReference>
<dbReference type="AlphaFoldDB" id="A0A5N6HYE5"/>
<dbReference type="PANTHER" id="PTHR47784:SF5">
    <property type="entry name" value="STEROL UPTAKE CONTROL PROTEIN 2"/>
    <property type="match status" value="1"/>
</dbReference>
<dbReference type="PROSITE" id="PS50048">
    <property type="entry name" value="ZN2_CY6_FUNGAL_2"/>
    <property type="match status" value="1"/>
</dbReference>
<keyword evidence="1" id="KW-0805">Transcription regulation</keyword>
<dbReference type="InterPro" id="IPR001138">
    <property type="entry name" value="Zn2Cys6_DnaBD"/>
</dbReference>
<dbReference type="InterPro" id="IPR036864">
    <property type="entry name" value="Zn2-C6_fun-type_DNA-bd_sf"/>
</dbReference>
<dbReference type="SUPFAM" id="SSF57701">
    <property type="entry name" value="Zn2/Cys6 DNA-binding domain"/>
    <property type="match status" value="1"/>
</dbReference>
<dbReference type="GO" id="GO:0001228">
    <property type="term" value="F:DNA-binding transcription activator activity, RNA polymerase II-specific"/>
    <property type="evidence" value="ECO:0007669"/>
    <property type="project" value="TreeGrafter"/>
</dbReference>
<dbReference type="EMBL" id="ML736777">
    <property type="protein sequence ID" value="KAE8403421.1"/>
    <property type="molecule type" value="Genomic_DNA"/>
</dbReference>
<keyword evidence="3" id="KW-0804">Transcription</keyword>
<dbReference type="GO" id="GO:0003677">
    <property type="term" value="F:DNA binding"/>
    <property type="evidence" value="ECO:0007669"/>
    <property type="project" value="UniProtKB-KW"/>
</dbReference>
<keyword evidence="4" id="KW-0539">Nucleus</keyword>
<dbReference type="Pfam" id="PF11951">
    <property type="entry name" value="Fungal_trans_2"/>
    <property type="match status" value="1"/>
</dbReference>
<gene>
    <name evidence="5" type="ORF">BDV37DRAFT_272181</name>
</gene>
<dbReference type="OrthoDB" id="416217at2759"/>
<reference evidence="5 6" key="1">
    <citation type="submission" date="2019-04" db="EMBL/GenBank/DDBJ databases">
        <authorList>
            <consortium name="DOE Joint Genome Institute"/>
            <person name="Mondo S."/>
            <person name="Kjaerbolling I."/>
            <person name="Vesth T."/>
            <person name="Frisvad J.C."/>
            <person name="Nybo J.L."/>
            <person name="Theobald S."/>
            <person name="Kildgaard S."/>
            <person name="Isbrandt T."/>
            <person name="Kuo A."/>
            <person name="Sato A."/>
            <person name="Lyhne E.K."/>
            <person name="Kogle M.E."/>
            <person name="Wiebenga A."/>
            <person name="Kun R.S."/>
            <person name="Lubbers R.J."/>
            <person name="Makela M.R."/>
            <person name="Barry K."/>
            <person name="Chovatia M."/>
            <person name="Clum A."/>
            <person name="Daum C."/>
            <person name="Haridas S."/>
            <person name="He G."/>
            <person name="LaButti K."/>
            <person name="Lipzen A."/>
            <person name="Riley R."/>
            <person name="Salamov A."/>
            <person name="Simmons B.A."/>
            <person name="Magnuson J.K."/>
            <person name="Henrissat B."/>
            <person name="Mortensen U.H."/>
            <person name="Larsen T.O."/>
            <person name="Devries R.P."/>
            <person name="Grigoriev I.V."/>
            <person name="Machida M."/>
            <person name="Baker S.E."/>
            <person name="Andersen M.R."/>
            <person name="Cantor M.N."/>
            <person name="Hua S.X."/>
        </authorList>
    </citation>
    <scope>NUCLEOTIDE SEQUENCE [LARGE SCALE GENOMIC DNA]</scope>
    <source>
        <strain evidence="5 6">CBS 119388</strain>
    </source>
</reference>
<sequence>MRTGSGLKGRRSHQKSRTGCQQCKQRKVKCGEEKPTCGNCRRHEVDCSFAFSQTKASTSTDSQLSPRSRTLTPLCMPGAINSSSPGDCSQLQATASSELHIPDLELLHHYTTSTAYTFSLHPLLQTFWRVEVPRIGFTAPYTLRAILAISALHLAVLRPEQMQFYITQANTHHEAALKLATPEMANIGPDNSAPLFLLSALSSFISCAKPLKLGNFFLLENNNIADWLLLIRGTGTILDIADQSLKTGPLASMFSVRAQHRKCTTTKRHHVLEELRQLILAEVQDQHMVHMYIGTLDEMNRSYAMCLEHGLRLETADVFVWLIRVPYEFLVLLKNYEPLALIILGYFCVLLHQLEWMWCMKGWSTHLLSQIYDQLSTTHRVWIRWPMEQIGFLPPM</sequence>
<evidence type="ECO:0000313" key="5">
    <source>
        <dbReference type="EMBL" id="KAE8403421.1"/>
    </source>
</evidence>
<proteinExistence type="predicted"/>